<dbReference type="AlphaFoldDB" id="A0A210QKB3"/>
<dbReference type="CDD" id="cd08544">
    <property type="entry name" value="Reeler"/>
    <property type="match status" value="1"/>
</dbReference>
<dbReference type="InterPro" id="IPR042307">
    <property type="entry name" value="Reeler_sf"/>
</dbReference>
<feature type="signal peptide" evidence="1">
    <location>
        <begin position="1"/>
        <end position="21"/>
    </location>
</feature>
<feature type="domain" description="Reelin" evidence="2">
    <location>
        <begin position="8"/>
        <end position="188"/>
    </location>
</feature>
<keyword evidence="1" id="KW-0732">Signal</keyword>
<evidence type="ECO:0000259" key="2">
    <source>
        <dbReference type="PROSITE" id="PS51019"/>
    </source>
</evidence>
<keyword evidence="4" id="KW-1185">Reference proteome</keyword>
<evidence type="ECO:0000313" key="3">
    <source>
        <dbReference type="EMBL" id="OWF49188.1"/>
    </source>
</evidence>
<proteinExistence type="predicted"/>
<dbReference type="Gene3D" id="2.60.40.4060">
    <property type="entry name" value="Reeler domain"/>
    <property type="match status" value="1"/>
</dbReference>
<dbReference type="PROSITE" id="PS51019">
    <property type="entry name" value="REELIN"/>
    <property type="match status" value="1"/>
</dbReference>
<dbReference type="STRING" id="6573.A0A210QKB3"/>
<comment type="caution">
    <text evidence="3">The sequence shown here is derived from an EMBL/GenBank/DDBJ whole genome shotgun (WGS) entry which is preliminary data.</text>
</comment>
<sequence>MMMSVWTVMFLGSALTVPCLGYGLGPPIGACVSMWPGHEVDAQSTDPPYTITVSKNTYTPGEQLTVFVNTTDLNPEIQFFEGLIIQARRAKCSHVHYQEAVGSFTLESGEDFLGLLNCQGGVNSTVAHRAHDHIYNRTFTWIAPSTSVGHVYFRGTIVRRKTTFWTTVKSTFIRDTSDTSTPESCYVQTEQADTCTSSANIRKLSNLAVFIIIAIWWFRI</sequence>
<dbReference type="EMBL" id="NEDP02003223">
    <property type="protein sequence ID" value="OWF49188.1"/>
    <property type="molecule type" value="Genomic_DNA"/>
</dbReference>
<dbReference type="GO" id="GO:0016020">
    <property type="term" value="C:membrane"/>
    <property type="evidence" value="ECO:0007669"/>
    <property type="project" value="TreeGrafter"/>
</dbReference>
<dbReference type="Proteomes" id="UP000242188">
    <property type="component" value="Unassembled WGS sequence"/>
</dbReference>
<evidence type="ECO:0000256" key="1">
    <source>
        <dbReference type="SAM" id="SignalP"/>
    </source>
</evidence>
<protein>
    <submittedName>
        <fullName evidence="3">Defense protein</fullName>
    </submittedName>
</protein>
<dbReference type="OrthoDB" id="2419613at2759"/>
<dbReference type="PANTHER" id="PTHR45828:SF36">
    <property type="entry name" value="REELIN DOMAIN-CONTAINING PROTEIN"/>
    <property type="match status" value="1"/>
</dbReference>
<reference evidence="3 4" key="1">
    <citation type="journal article" date="2017" name="Nat. Ecol. Evol.">
        <title>Scallop genome provides insights into evolution of bilaterian karyotype and development.</title>
        <authorList>
            <person name="Wang S."/>
            <person name="Zhang J."/>
            <person name="Jiao W."/>
            <person name="Li J."/>
            <person name="Xun X."/>
            <person name="Sun Y."/>
            <person name="Guo X."/>
            <person name="Huan P."/>
            <person name="Dong B."/>
            <person name="Zhang L."/>
            <person name="Hu X."/>
            <person name="Sun X."/>
            <person name="Wang J."/>
            <person name="Zhao C."/>
            <person name="Wang Y."/>
            <person name="Wang D."/>
            <person name="Huang X."/>
            <person name="Wang R."/>
            <person name="Lv J."/>
            <person name="Li Y."/>
            <person name="Zhang Z."/>
            <person name="Liu B."/>
            <person name="Lu W."/>
            <person name="Hui Y."/>
            <person name="Liang J."/>
            <person name="Zhou Z."/>
            <person name="Hou R."/>
            <person name="Li X."/>
            <person name="Liu Y."/>
            <person name="Li H."/>
            <person name="Ning X."/>
            <person name="Lin Y."/>
            <person name="Zhao L."/>
            <person name="Xing Q."/>
            <person name="Dou J."/>
            <person name="Li Y."/>
            <person name="Mao J."/>
            <person name="Guo H."/>
            <person name="Dou H."/>
            <person name="Li T."/>
            <person name="Mu C."/>
            <person name="Jiang W."/>
            <person name="Fu Q."/>
            <person name="Fu X."/>
            <person name="Miao Y."/>
            <person name="Liu J."/>
            <person name="Yu Q."/>
            <person name="Li R."/>
            <person name="Liao H."/>
            <person name="Li X."/>
            <person name="Kong Y."/>
            <person name="Jiang Z."/>
            <person name="Chourrout D."/>
            <person name="Li R."/>
            <person name="Bao Z."/>
        </authorList>
    </citation>
    <scope>NUCLEOTIDE SEQUENCE [LARGE SCALE GENOMIC DNA]</scope>
    <source>
        <strain evidence="3 4">PY_sf001</strain>
    </source>
</reference>
<name>A0A210QKB3_MIZYE</name>
<gene>
    <name evidence="3" type="ORF">KP79_PYT24015</name>
</gene>
<dbReference type="FunFam" id="2.60.40.4060:FF:000003">
    <property type="entry name" value="Ferric chelate reductase 1"/>
    <property type="match status" value="1"/>
</dbReference>
<dbReference type="PANTHER" id="PTHR45828">
    <property type="entry name" value="CYTOCHROME B561/FERRIC REDUCTASE TRANSMEMBRANE"/>
    <property type="match status" value="1"/>
</dbReference>
<dbReference type="InterPro" id="IPR051237">
    <property type="entry name" value="Ferric-chelate_Red/DefProt"/>
</dbReference>
<evidence type="ECO:0000313" key="4">
    <source>
        <dbReference type="Proteomes" id="UP000242188"/>
    </source>
</evidence>
<dbReference type="Pfam" id="PF02014">
    <property type="entry name" value="Reeler"/>
    <property type="match status" value="1"/>
</dbReference>
<feature type="chain" id="PRO_5013392702" evidence="1">
    <location>
        <begin position="22"/>
        <end position="220"/>
    </location>
</feature>
<dbReference type="InterPro" id="IPR002861">
    <property type="entry name" value="Reeler_dom"/>
</dbReference>
<accession>A0A210QKB3</accession>
<organism evidence="3 4">
    <name type="scientific">Mizuhopecten yessoensis</name>
    <name type="common">Japanese scallop</name>
    <name type="synonym">Patinopecten yessoensis</name>
    <dbReference type="NCBI Taxonomy" id="6573"/>
    <lineage>
        <taxon>Eukaryota</taxon>
        <taxon>Metazoa</taxon>
        <taxon>Spiralia</taxon>
        <taxon>Lophotrochozoa</taxon>
        <taxon>Mollusca</taxon>
        <taxon>Bivalvia</taxon>
        <taxon>Autobranchia</taxon>
        <taxon>Pteriomorphia</taxon>
        <taxon>Pectinida</taxon>
        <taxon>Pectinoidea</taxon>
        <taxon>Pectinidae</taxon>
        <taxon>Mizuhopecten</taxon>
    </lineage>
</organism>